<feature type="repeat" description="ANK" evidence="2">
    <location>
        <begin position="239"/>
        <end position="271"/>
    </location>
</feature>
<organism evidence="4 5">
    <name type="scientific">Hyalella azteca</name>
    <name type="common">Amphipod</name>
    <dbReference type="NCBI Taxonomy" id="294128"/>
    <lineage>
        <taxon>Eukaryota</taxon>
        <taxon>Metazoa</taxon>
        <taxon>Ecdysozoa</taxon>
        <taxon>Arthropoda</taxon>
        <taxon>Crustacea</taxon>
        <taxon>Multicrustacea</taxon>
        <taxon>Malacostraca</taxon>
        <taxon>Eumalacostraca</taxon>
        <taxon>Peracarida</taxon>
        <taxon>Amphipoda</taxon>
        <taxon>Senticaudata</taxon>
        <taxon>Talitrida</taxon>
        <taxon>Talitroidea</taxon>
        <taxon>Hyalellidae</taxon>
        <taxon>Hyalella</taxon>
    </lineage>
</organism>
<dbReference type="PROSITE" id="PS50088">
    <property type="entry name" value="ANK_REPEAT"/>
    <property type="match status" value="3"/>
</dbReference>
<sequence>MAVEEDPPPARGEEELDILDHGALVADMKRNDQVSLEERAKKAKSNRIKQLQIFEEFEKRGAAPATAGGRHAKIKFPPDVPLMDAAAKGAVDDMRELMKKGLDPNANNYEGLTALHNCCIDGNIEMVKLLLDHGAKVNVSDKDGWTPLHAAATCGFTDIVKALIKAGAELLAINGDGDMPFDIAEDENTLNVIEEAMRSQGITNEQVQEKRTELHVTMFEDVKELVKENMSLDAFVNEEGATLLHVAIAHGFNDVVEFLLDNGASVDIGDCDGWEPVHVAAFFNNIVALTLLVTKRQANLRALNNSGVDPLKLADSLDTRKAVQSLLKTDQPQLKREHKELEVMASLDSLASDDTVAENEPLSFLEGTSRETNIDEVLQNKIDSPIDKNEIQSSKSSLIGDGDFMPVLKRVESISTKRSSIREAKKQAPTIKNANFIRRDSYEAYDNSYDLLLVKKKPDIQKVKSTQGSETEVNPKQSLEEIEESEDCEKIQEGIRSELSQGPTKIDVLPAAASGTVHSEPIFANEEPIANSNELTGSVHPSPFGNDPPEHVYELQEEEMAEADKPGNTYVNTAEPLNSSTLKNNEYTLPSDSESSDLEQAALGALETSKTYPSAVLKKEEPASTTLYDNGSRGTSIYDTEPRIYLANNAEKPVAPSSDKKAGSSLYKNDTPLTSQDEKSSSLYENEISNTSLYDDPSLTNGSFSSSSANNNPSATTYQNGIFTADDNLYEVDSSSISSQESDSQERRKKENPSQVGALGVAQPGKKEATASHKKDASLPSSESPKSTAIKKDSGHTLSEVEKSREGTPKTESKDATIPKFSSQVNKETIDKSSTIISGEKTPRNDSRAPPVTTVSQTPVPLRRKKYEALPDNRGHSQEKPVSGSLQELKLRRQQSRQTLIMEESEGLTPVISRGATNTYATSSSAQFFRPPDSPSRSRKVFKAPEYEPDKNIFKRKGRCVVM</sequence>
<feature type="compositionally biased region" description="Polar residues" evidence="3">
    <location>
        <begin position="569"/>
        <end position="593"/>
    </location>
</feature>
<evidence type="ECO:0000256" key="2">
    <source>
        <dbReference type="PROSITE-ProRule" id="PRU00023"/>
    </source>
</evidence>
<keyword evidence="4" id="KW-1185">Reference proteome</keyword>
<dbReference type="Pfam" id="PF12796">
    <property type="entry name" value="Ank_2"/>
    <property type="match status" value="2"/>
</dbReference>
<feature type="compositionally biased region" description="Basic and acidic residues" evidence="3">
    <location>
        <begin position="765"/>
        <end position="777"/>
    </location>
</feature>
<dbReference type="RefSeq" id="XP_018006515.1">
    <property type="nucleotide sequence ID" value="XM_018151026.2"/>
</dbReference>
<dbReference type="SMART" id="SM00248">
    <property type="entry name" value="ANK"/>
    <property type="match status" value="7"/>
</dbReference>
<dbReference type="Gene3D" id="1.25.40.20">
    <property type="entry name" value="Ankyrin repeat-containing domain"/>
    <property type="match status" value="2"/>
</dbReference>
<dbReference type="Proteomes" id="UP000694843">
    <property type="component" value="Unplaced"/>
</dbReference>
<feature type="region of interest" description="Disordered" evidence="3">
    <location>
        <begin position="560"/>
        <end position="599"/>
    </location>
</feature>
<evidence type="ECO:0000313" key="4">
    <source>
        <dbReference type="Proteomes" id="UP000694843"/>
    </source>
</evidence>
<dbReference type="GO" id="GO:0004857">
    <property type="term" value="F:enzyme inhibitor activity"/>
    <property type="evidence" value="ECO:0007669"/>
    <property type="project" value="TreeGrafter"/>
</dbReference>
<dbReference type="GO" id="GO:0005737">
    <property type="term" value="C:cytoplasm"/>
    <property type="evidence" value="ECO:0007669"/>
    <property type="project" value="TreeGrafter"/>
</dbReference>
<feature type="compositionally biased region" description="Polar residues" evidence="3">
    <location>
        <begin position="666"/>
        <end position="693"/>
    </location>
</feature>
<dbReference type="InterPro" id="IPR051226">
    <property type="entry name" value="PP1_Regulatory_Subunit"/>
</dbReference>
<feature type="compositionally biased region" description="Low complexity" evidence="3">
    <location>
        <begin position="698"/>
        <end position="714"/>
    </location>
</feature>
<name>A0A8B7MYX3_HYAAZ</name>
<accession>A0A8B7MYX3</accession>
<feature type="compositionally biased region" description="Polar residues" evidence="3">
    <location>
        <begin position="820"/>
        <end position="837"/>
    </location>
</feature>
<dbReference type="KEGG" id="hazt:108664441"/>
<feature type="compositionally biased region" description="Low complexity" evidence="3">
    <location>
        <begin position="733"/>
        <end position="742"/>
    </location>
</feature>
<feature type="compositionally biased region" description="Basic and acidic residues" evidence="3">
    <location>
        <begin position="790"/>
        <end position="817"/>
    </location>
</feature>
<dbReference type="AlphaFoldDB" id="A0A8B7MYX3"/>
<gene>
    <name evidence="5 6" type="primary">LOC108664441</name>
</gene>
<dbReference type="PRINTS" id="PR01415">
    <property type="entry name" value="ANKYRIN"/>
</dbReference>
<dbReference type="GO" id="GO:0019208">
    <property type="term" value="F:phosphatase regulator activity"/>
    <property type="evidence" value="ECO:0007669"/>
    <property type="project" value="TreeGrafter"/>
</dbReference>
<feature type="region of interest" description="Disordered" evidence="3">
    <location>
        <begin position="648"/>
        <end position="889"/>
    </location>
</feature>
<keyword evidence="1" id="KW-0677">Repeat</keyword>
<dbReference type="GeneID" id="108664441"/>
<dbReference type="PANTHER" id="PTHR24179">
    <property type="entry name" value="PROTEIN PHOSPHATASE 1 REGULATORY SUBUNIT 12"/>
    <property type="match status" value="1"/>
</dbReference>
<feature type="compositionally biased region" description="Basic and acidic residues" evidence="3">
    <location>
        <begin position="867"/>
        <end position="879"/>
    </location>
</feature>
<dbReference type="InterPro" id="IPR002110">
    <property type="entry name" value="Ankyrin_rpt"/>
</dbReference>
<proteinExistence type="predicted"/>
<feature type="repeat" description="ANK" evidence="2">
    <location>
        <begin position="110"/>
        <end position="142"/>
    </location>
</feature>
<evidence type="ECO:0000313" key="5">
    <source>
        <dbReference type="RefSeq" id="XP_018006515.1"/>
    </source>
</evidence>
<evidence type="ECO:0000256" key="3">
    <source>
        <dbReference type="SAM" id="MobiDB-lite"/>
    </source>
</evidence>
<dbReference type="PANTHER" id="PTHR24179:SF29">
    <property type="entry name" value="LD46604P"/>
    <property type="match status" value="1"/>
</dbReference>
<reference evidence="5 6" key="1">
    <citation type="submission" date="2025-04" db="UniProtKB">
        <authorList>
            <consortium name="RefSeq"/>
        </authorList>
    </citation>
    <scope>IDENTIFICATION</scope>
    <source>
        <tissue evidence="5 6">Whole organism</tissue>
    </source>
</reference>
<evidence type="ECO:0000256" key="1">
    <source>
        <dbReference type="ARBA" id="ARBA00022737"/>
    </source>
</evidence>
<dbReference type="PROSITE" id="PS50297">
    <property type="entry name" value="ANK_REP_REGION"/>
    <property type="match status" value="3"/>
</dbReference>
<feature type="compositionally biased region" description="Low complexity" evidence="3">
    <location>
        <begin position="850"/>
        <end position="861"/>
    </location>
</feature>
<evidence type="ECO:0000313" key="6">
    <source>
        <dbReference type="RefSeq" id="XP_047741658.1"/>
    </source>
</evidence>
<keyword evidence="2" id="KW-0040">ANK repeat</keyword>
<dbReference type="OMA" id="NMAREPE"/>
<protein>
    <submittedName>
        <fullName evidence="5 6">Protein phosphatase 1 regulatory subunit 12A</fullName>
    </submittedName>
</protein>
<dbReference type="RefSeq" id="XP_047741658.1">
    <property type="nucleotide sequence ID" value="XM_047885702.1"/>
</dbReference>
<dbReference type="OrthoDB" id="19014at2759"/>
<feature type="repeat" description="ANK" evidence="2">
    <location>
        <begin position="143"/>
        <end position="175"/>
    </location>
</feature>
<dbReference type="SUPFAM" id="SSF48403">
    <property type="entry name" value="Ankyrin repeat"/>
    <property type="match status" value="1"/>
</dbReference>
<dbReference type="InterPro" id="IPR036770">
    <property type="entry name" value="Ankyrin_rpt-contain_sf"/>
</dbReference>